<evidence type="ECO:0008006" key="3">
    <source>
        <dbReference type="Google" id="ProtNLM"/>
    </source>
</evidence>
<dbReference type="AlphaFoldDB" id="A0A212CCZ2"/>
<evidence type="ECO:0000313" key="2">
    <source>
        <dbReference type="Proteomes" id="UP000242450"/>
    </source>
</evidence>
<dbReference type="Pfam" id="PF12201">
    <property type="entry name" value="bcl-2I13"/>
    <property type="match status" value="1"/>
</dbReference>
<protein>
    <recommendedName>
        <fullName evidence="3">Bcl-2-interacting killer</fullName>
    </recommendedName>
</protein>
<dbReference type="PANTHER" id="PTHR15018">
    <property type="entry name" value="BCL-2-INTERACTING KILLER"/>
    <property type="match status" value="1"/>
</dbReference>
<gene>
    <name evidence="1" type="ORF">Celaphus_00013717</name>
</gene>
<dbReference type="GO" id="GO:0008584">
    <property type="term" value="P:male gonad development"/>
    <property type="evidence" value="ECO:0007669"/>
    <property type="project" value="TreeGrafter"/>
</dbReference>
<dbReference type="PANTHER" id="PTHR15018:SF1">
    <property type="entry name" value="BCL-2-INTERACTING KILLER"/>
    <property type="match status" value="1"/>
</dbReference>
<keyword evidence="2" id="KW-1185">Reference proteome</keyword>
<sequence length="149" mass="17321">MYQARPLSRNLFLYTFLQNHGPGFLDDQDSGLPGVTSILEFHPVSHYSDSPHYLAMQLASIADEMELRLLLPQLDEPFWMTTYSLFFPYSHVGLRDVLRSFMAAFTNLRENRRLWSFLTLRDRVSPSLWPELALSLLVVAMLSWGCRLH</sequence>
<reference evidence="1 2" key="1">
    <citation type="journal article" date="2018" name="Mol. Genet. Genomics">
        <title>The red deer Cervus elaphus genome CerEla1.0: sequencing, annotating, genes, and chromosomes.</title>
        <authorList>
            <person name="Bana N.A."/>
            <person name="Nyiri A."/>
            <person name="Nagy J."/>
            <person name="Frank K."/>
            <person name="Nagy T."/>
            <person name="Steger V."/>
            <person name="Schiller M."/>
            <person name="Lakatos P."/>
            <person name="Sugar L."/>
            <person name="Horn P."/>
            <person name="Barta E."/>
            <person name="Orosz L."/>
        </authorList>
    </citation>
    <scope>NUCLEOTIDE SEQUENCE [LARGE SCALE GENOMIC DNA]</scope>
    <source>
        <strain evidence="1">Hungarian</strain>
    </source>
</reference>
<dbReference type="InterPro" id="IPR024579">
    <property type="entry name" value="Bcl2-int_killer"/>
</dbReference>
<comment type="caution">
    <text evidence="1">The sequence shown here is derived from an EMBL/GenBank/DDBJ whole genome shotgun (WGS) entry which is preliminary data.</text>
</comment>
<evidence type="ECO:0000313" key="1">
    <source>
        <dbReference type="EMBL" id="OWK03704.1"/>
    </source>
</evidence>
<dbReference type="OrthoDB" id="9799917at2759"/>
<dbReference type="Proteomes" id="UP000242450">
    <property type="component" value="Chromosome 22"/>
</dbReference>
<organism evidence="1 2">
    <name type="scientific">Cervus elaphus hippelaphus</name>
    <name type="common">European red deer</name>
    <dbReference type="NCBI Taxonomy" id="46360"/>
    <lineage>
        <taxon>Eukaryota</taxon>
        <taxon>Metazoa</taxon>
        <taxon>Chordata</taxon>
        <taxon>Craniata</taxon>
        <taxon>Vertebrata</taxon>
        <taxon>Euteleostomi</taxon>
        <taxon>Mammalia</taxon>
        <taxon>Eutheria</taxon>
        <taxon>Laurasiatheria</taxon>
        <taxon>Artiodactyla</taxon>
        <taxon>Ruminantia</taxon>
        <taxon>Pecora</taxon>
        <taxon>Cervidae</taxon>
        <taxon>Cervinae</taxon>
        <taxon>Cervus</taxon>
    </lineage>
</organism>
<name>A0A212CCZ2_CEREH</name>
<dbReference type="EMBL" id="MKHE01000022">
    <property type="protein sequence ID" value="OWK03704.1"/>
    <property type="molecule type" value="Genomic_DNA"/>
</dbReference>
<dbReference type="GO" id="GO:0008637">
    <property type="term" value="P:apoptotic mitochondrial changes"/>
    <property type="evidence" value="ECO:0007669"/>
    <property type="project" value="TreeGrafter"/>
</dbReference>
<proteinExistence type="predicted"/>
<accession>A0A212CCZ2</accession>